<gene>
    <name evidence="2" type="ORF">RJ641_011395</name>
</gene>
<proteinExistence type="predicted"/>
<organism evidence="2 3">
    <name type="scientific">Dillenia turbinata</name>
    <dbReference type="NCBI Taxonomy" id="194707"/>
    <lineage>
        <taxon>Eukaryota</taxon>
        <taxon>Viridiplantae</taxon>
        <taxon>Streptophyta</taxon>
        <taxon>Embryophyta</taxon>
        <taxon>Tracheophyta</taxon>
        <taxon>Spermatophyta</taxon>
        <taxon>Magnoliopsida</taxon>
        <taxon>eudicotyledons</taxon>
        <taxon>Gunneridae</taxon>
        <taxon>Pentapetalae</taxon>
        <taxon>Dilleniales</taxon>
        <taxon>Dilleniaceae</taxon>
        <taxon>Dillenia</taxon>
    </lineage>
</organism>
<dbReference type="InterPro" id="IPR044700">
    <property type="entry name" value="PIP2/PIPL1"/>
</dbReference>
<evidence type="ECO:0000313" key="2">
    <source>
        <dbReference type="EMBL" id="KAK6923091.1"/>
    </source>
</evidence>
<evidence type="ECO:0000256" key="1">
    <source>
        <dbReference type="SAM" id="MobiDB-lite"/>
    </source>
</evidence>
<protein>
    <submittedName>
        <fullName evidence="2">Uncharacterized protein</fullName>
    </submittedName>
</protein>
<dbReference type="PANTHER" id="PTHR34663:SF21">
    <property type="entry name" value="PROTEIN, PUTATIVE-RELATED"/>
    <property type="match status" value="1"/>
</dbReference>
<name>A0AAN8V3R7_9MAGN</name>
<dbReference type="GO" id="GO:0045087">
    <property type="term" value="P:innate immune response"/>
    <property type="evidence" value="ECO:0007669"/>
    <property type="project" value="InterPro"/>
</dbReference>
<dbReference type="Proteomes" id="UP001370490">
    <property type="component" value="Unassembled WGS sequence"/>
</dbReference>
<comment type="caution">
    <text evidence="2">The sequence shown here is derived from an EMBL/GenBank/DDBJ whole genome shotgun (WGS) entry which is preliminary data.</text>
</comment>
<dbReference type="AlphaFoldDB" id="A0AAN8V3R7"/>
<feature type="region of interest" description="Disordered" evidence="1">
    <location>
        <begin position="34"/>
        <end position="72"/>
    </location>
</feature>
<dbReference type="PANTHER" id="PTHR34663">
    <property type="entry name" value="OS06G0637400 PROTEIN"/>
    <property type="match status" value="1"/>
</dbReference>
<accession>A0AAN8V3R7</accession>
<dbReference type="EMBL" id="JBAMMX010000018">
    <property type="protein sequence ID" value="KAK6923091.1"/>
    <property type="molecule type" value="Genomic_DNA"/>
</dbReference>
<feature type="region of interest" description="Disordered" evidence="1">
    <location>
        <begin position="1"/>
        <end position="22"/>
    </location>
</feature>
<evidence type="ECO:0000313" key="3">
    <source>
        <dbReference type="Proteomes" id="UP001370490"/>
    </source>
</evidence>
<dbReference type="GO" id="GO:0050793">
    <property type="term" value="P:regulation of developmental process"/>
    <property type="evidence" value="ECO:0007669"/>
    <property type="project" value="InterPro"/>
</dbReference>
<keyword evidence="3" id="KW-1185">Reference proteome</keyword>
<sequence>MSSGIEAARPLNGIKSTPGDLRKEEMKEFFFDGLSLGDGKRSGPSPGVGHKLLSLEILGERKDSGPSQGSGH</sequence>
<reference evidence="2 3" key="1">
    <citation type="submission" date="2023-12" db="EMBL/GenBank/DDBJ databases">
        <title>A high-quality genome assembly for Dillenia turbinata (Dilleniales).</title>
        <authorList>
            <person name="Chanderbali A."/>
        </authorList>
    </citation>
    <scope>NUCLEOTIDE SEQUENCE [LARGE SCALE GENOMIC DNA]</scope>
    <source>
        <strain evidence="2">LSX21</strain>
        <tissue evidence="2">Leaf</tissue>
    </source>
</reference>